<evidence type="ECO:0000256" key="2">
    <source>
        <dbReference type="PROSITE-ProRule" id="PRU00335"/>
    </source>
</evidence>
<dbReference type="eggNOG" id="COG1309">
    <property type="taxonomic scope" value="Bacteria"/>
</dbReference>
<keyword evidence="1 2" id="KW-0238">DNA-binding</keyword>
<dbReference type="AlphaFoldDB" id="C7XXF2"/>
<sequence>MPTETFQHLSSQKKQNIKTALLKELSTYPLATAQVARIVKTAGVARGTFYKYFADLVDAHQWLLMTVIKDLDLHPERLVQQIGRAYDHEAMIETLMKRIQQSDYAAFLKNYYESNEGFLVAQGIKYQQLERLDAKQWAIMVLCHQTIQECLLNPGDQQAIIQRLGAALVGIIGG</sequence>
<dbReference type="SUPFAM" id="SSF46689">
    <property type="entry name" value="Homeodomain-like"/>
    <property type="match status" value="1"/>
</dbReference>
<dbReference type="GO" id="GO:0003677">
    <property type="term" value="F:DNA binding"/>
    <property type="evidence" value="ECO:0007669"/>
    <property type="project" value="UniProtKB-UniRule"/>
</dbReference>
<evidence type="ECO:0000313" key="4">
    <source>
        <dbReference type="EMBL" id="EEU29703.1"/>
    </source>
</evidence>
<dbReference type="Proteomes" id="UP000003987">
    <property type="component" value="Unassembled WGS sequence"/>
</dbReference>
<evidence type="ECO:0000313" key="5">
    <source>
        <dbReference type="Proteomes" id="UP000003987"/>
    </source>
</evidence>
<evidence type="ECO:0000256" key="1">
    <source>
        <dbReference type="ARBA" id="ARBA00023125"/>
    </source>
</evidence>
<feature type="domain" description="HTH tetR-type" evidence="3">
    <location>
        <begin position="11"/>
        <end position="71"/>
    </location>
</feature>
<gene>
    <name evidence="4" type="ORF">HMPREF0501_01497</name>
</gene>
<dbReference type="EMBL" id="GG698806">
    <property type="protein sequence ID" value="EEU29703.1"/>
    <property type="molecule type" value="Genomic_DNA"/>
</dbReference>
<dbReference type="STRING" id="575594.HMPREF0501_01497"/>
<dbReference type="Gene3D" id="1.10.357.10">
    <property type="entry name" value="Tetracycline Repressor, domain 2"/>
    <property type="match status" value="1"/>
</dbReference>
<dbReference type="HOGENOM" id="CLU_069356_45_4_9"/>
<name>C7XXF2_9LACO</name>
<protein>
    <recommendedName>
        <fullName evidence="3">HTH tetR-type domain-containing protein</fullName>
    </recommendedName>
</protein>
<feature type="DNA-binding region" description="H-T-H motif" evidence="2">
    <location>
        <begin position="34"/>
        <end position="53"/>
    </location>
</feature>
<dbReference type="RefSeq" id="WP_006917437.1">
    <property type="nucleotide sequence ID" value="NZ_GG698806.1"/>
</dbReference>
<accession>C7XXF2</accession>
<evidence type="ECO:0000259" key="3">
    <source>
        <dbReference type="PROSITE" id="PS50977"/>
    </source>
</evidence>
<proteinExistence type="predicted"/>
<reference evidence="4 5" key="1">
    <citation type="submission" date="2009-06" db="EMBL/GenBank/DDBJ databases">
        <title>The Genome Sequence of Lactobacillus coleohominis strain 101-4-CHN.</title>
        <authorList>
            <consortium name="The Broad Institute Genome Sequencing Platform"/>
            <person name="Ward D."/>
            <person name="Young S.K."/>
            <person name="Zeng Q."/>
            <person name="Koehrsen M."/>
            <person name="Alvarado L."/>
            <person name="Berlin A."/>
            <person name="Borenstein D."/>
            <person name="Chen Z."/>
            <person name="Engels R."/>
            <person name="Freedman E."/>
            <person name="Gellesch M."/>
            <person name="Goldberg J."/>
            <person name="Griggs A."/>
            <person name="Gujja S."/>
            <person name="Heiman D."/>
            <person name="Hepburn T."/>
            <person name="Howarth C."/>
            <person name="Jen D."/>
            <person name="Larson L."/>
            <person name="Lewis B."/>
            <person name="Mehta T."/>
            <person name="Park D."/>
            <person name="Pearson M."/>
            <person name="Roberts A."/>
            <person name="Saif S."/>
            <person name="Shea T."/>
            <person name="Shenoy N."/>
            <person name="Sisk P."/>
            <person name="Stolte C."/>
            <person name="Sykes S."/>
            <person name="Walk T."/>
            <person name="White J."/>
            <person name="Yandava C."/>
            <person name="Liu Y."/>
            <person name="Xu Q."/>
            <person name="Lander E."/>
            <person name="Nusbaum C."/>
            <person name="Galagan J."/>
            <person name="Birren B."/>
        </authorList>
    </citation>
    <scope>NUCLEOTIDE SEQUENCE [LARGE SCALE GENOMIC DNA]</scope>
    <source>
        <strain evidence="4 5">101-4-CHN</strain>
    </source>
</reference>
<organism evidence="4 5">
    <name type="scientific">Limosilactobacillus coleohominis 101-4-CHN</name>
    <dbReference type="NCBI Taxonomy" id="575594"/>
    <lineage>
        <taxon>Bacteria</taxon>
        <taxon>Bacillati</taxon>
        <taxon>Bacillota</taxon>
        <taxon>Bacilli</taxon>
        <taxon>Lactobacillales</taxon>
        <taxon>Lactobacillaceae</taxon>
        <taxon>Limosilactobacillus</taxon>
    </lineage>
</organism>
<dbReference type="InterPro" id="IPR001647">
    <property type="entry name" value="HTH_TetR"/>
</dbReference>
<dbReference type="PROSITE" id="PS50977">
    <property type="entry name" value="HTH_TETR_2"/>
    <property type="match status" value="1"/>
</dbReference>
<keyword evidence="5" id="KW-1185">Reference proteome</keyword>
<dbReference type="Pfam" id="PF00440">
    <property type="entry name" value="TetR_N"/>
    <property type="match status" value="1"/>
</dbReference>
<dbReference type="InterPro" id="IPR009057">
    <property type="entry name" value="Homeodomain-like_sf"/>
</dbReference>